<dbReference type="Proteomes" id="UP001165120">
    <property type="component" value="Unassembled WGS sequence"/>
</dbReference>
<comment type="similarity">
    <text evidence="1">Belongs to the SurE nucleotidase family.</text>
</comment>
<dbReference type="GO" id="GO:0046872">
    <property type="term" value="F:metal ion binding"/>
    <property type="evidence" value="ECO:0007669"/>
    <property type="project" value="UniProtKB-KW"/>
</dbReference>
<name>A0A9W6T033_CANBO</name>
<gene>
    <name evidence="6" type="ORF">Cboi02_000258200</name>
</gene>
<evidence type="ECO:0000256" key="2">
    <source>
        <dbReference type="ARBA" id="ARBA00022723"/>
    </source>
</evidence>
<dbReference type="InterPro" id="IPR002828">
    <property type="entry name" value="SurE-like_Pase/nucleotidase"/>
</dbReference>
<evidence type="ECO:0000313" key="6">
    <source>
        <dbReference type="EMBL" id="GME69832.1"/>
    </source>
</evidence>
<proteinExistence type="inferred from homology"/>
<organism evidence="6 7">
    <name type="scientific">Candida boidinii</name>
    <name type="common">Yeast</name>
    <dbReference type="NCBI Taxonomy" id="5477"/>
    <lineage>
        <taxon>Eukaryota</taxon>
        <taxon>Fungi</taxon>
        <taxon>Dikarya</taxon>
        <taxon>Ascomycota</taxon>
        <taxon>Saccharomycotina</taxon>
        <taxon>Pichiomycetes</taxon>
        <taxon>Pichiales</taxon>
        <taxon>Pichiaceae</taxon>
        <taxon>Ogataea</taxon>
        <taxon>Ogataea/Candida clade</taxon>
    </lineage>
</organism>
<accession>A0A9W6T033</accession>
<evidence type="ECO:0000256" key="3">
    <source>
        <dbReference type="ARBA" id="ARBA00022801"/>
    </source>
</evidence>
<dbReference type="PANTHER" id="PTHR30457">
    <property type="entry name" value="5'-NUCLEOTIDASE SURE"/>
    <property type="match status" value="1"/>
</dbReference>
<dbReference type="Gene3D" id="3.40.1210.10">
    <property type="entry name" value="Survival protein SurE-like phosphatase/nucleotidase"/>
    <property type="match status" value="1"/>
</dbReference>
<dbReference type="Pfam" id="PF01975">
    <property type="entry name" value="SurE"/>
    <property type="match status" value="1"/>
</dbReference>
<dbReference type="AlphaFoldDB" id="A0A9W6T033"/>
<protein>
    <submittedName>
        <fullName evidence="6">Unnamed protein product</fullName>
    </submittedName>
</protein>
<dbReference type="InterPro" id="IPR036523">
    <property type="entry name" value="SurE-like_sf"/>
</dbReference>
<evidence type="ECO:0000256" key="4">
    <source>
        <dbReference type="SAM" id="SignalP"/>
    </source>
</evidence>
<dbReference type="GO" id="GO:0008252">
    <property type="term" value="F:nucleotidase activity"/>
    <property type="evidence" value="ECO:0007669"/>
    <property type="project" value="InterPro"/>
</dbReference>
<evidence type="ECO:0000259" key="5">
    <source>
        <dbReference type="Pfam" id="PF01975"/>
    </source>
</evidence>
<keyword evidence="4" id="KW-0732">Signal</keyword>
<sequence length="324" mass="34926">MKFSTLAVSACLLVTASAKNILLTNDDGWYATNIRALYRDLTAAGYNVVTVAPAQQYSGNGGRFIVPSQNTLETDYLFSYPGKGSPAWGYEENDMNMWYFNGSPAACVAMGLDYVLPNYFDNMTVDLVIGGPNEGNNLGERDFALSGTIGAVYYATERGLPAIAVSGANSNNSFFKDNLNDDPHAAANINSKSTVKFVDALFESQVEGEPLLPIATALNINIPVAGTDMKSDCFEPTFRHTRLTGSDAKVYTVFFNQTSELITMNIGDSEAVKNCIAGDCDLPGEFTIIGNKQCEATVSAFTIDYDLSADITAQVVELFKPILS</sequence>
<dbReference type="NCBIfam" id="TIGR00087">
    <property type="entry name" value="surE"/>
    <property type="match status" value="1"/>
</dbReference>
<dbReference type="PANTHER" id="PTHR30457:SF0">
    <property type="entry name" value="PHOSPHATASE, PUTATIVE (AFU_ORTHOLOGUE AFUA_4G01070)-RELATED"/>
    <property type="match status" value="1"/>
</dbReference>
<feature type="chain" id="PRO_5040805556" evidence="4">
    <location>
        <begin position="19"/>
        <end position="324"/>
    </location>
</feature>
<reference evidence="6" key="1">
    <citation type="submission" date="2023-04" db="EMBL/GenBank/DDBJ databases">
        <title>Candida boidinii NBRC 10035.</title>
        <authorList>
            <person name="Ichikawa N."/>
            <person name="Sato H."/>
            <person name="Tonouchi N."/>
        </authorList>
    </citation>
    <scope>NUCLEOTIDE SEQUENCE</scope>
    <source>
        <strain evidence="6">NBRC 10035</strain>
    </source>
</reference>
<evidence type="ECO:0000313" key="7">
    <source>
        <dbReference type="Proteomes" id="UP001165120"/>
    </source>
</evidence>
<keyword evidence="3" id="KW-0378">Hydrolase</keyword>
<feature type="domain" description="Survival protein SurE-like phosphatase/nucleotidase" evidence="5">
    <location>
        <begin position="21"/>
        <end position="230"/>
    </location>
</feature>
<feature type="signal peptide" evidence="4">
    <location>
        <begin position="1"/>
        <end position="18"/>
    </location>
</feature>
<evidence type="ECO:0000256" key="1">
    <source>
        <dbReference type="ARBA" id="ARBA00011062"/>
    </source>
</evidence>
<dbReference type="SUPFAM" id="SSF64167">
    <property type="entry name" value="SurE-like"/>
    <property type="match status" value="1"/>
</dbReference>
<comment type="caution">
    <text evidence="6">The sequence shown here is derived from an EMBL/GenBank/DDBJ whole genome shotgun (WGS) entry which is preliminary data.</text>
</comment>
<dbReference type="InterPro" id="IPR030048">
    <property type="entry name" value="SurE"/>
</dbReference>
<dbReference type="EMBL" id="BSXN01000790">
    <property type="protein sequence ID" value="GME69832.1"/>
    <property type="molecule type" value="Genomic_DNA"/>
</dbReference>
<keyword evidence="7" id="KW-1185">Reference proteome</keyword>
<keyword evidence="2" id="KW-0479">Metal-binding</keyword>